<dbReference type="InterPro" id="IPR006037">
    <property type="entry name" value="RCK_C"/>
</dbReference>
<keyword evidence="5" id="KW-0633">Potassium transport</keyword>
<keyword evidence="4" id="KW-1003">Cell membrane</keyword>
<feature type="transmembrane region" description="Helical" evidence="10">
    <location>
        <begin position="32"/>
        <end position="51"/>
    </location>
</feature>
<reference evidence="12" key="1">
    <citation type="submission" date="2020-07" db="EMBL/GenBank/DDBJ databases">
        <title>Huge and variable diversity of episymbiotic CPR bacteria and DPANN archaea in groundwater ecosystems.</title>
        <authorList>
            <person name="He C.Y."/>
            <person name="Keren R."/>
            <person name="Whittaker M."/>
            <person name="Farag I.F."/>
            <person name="Doudna J."/>
            <person name="Cate J.H.D."/>
            <person name="Banfield J.F."/>
        </authorList>
    </citation>
    <scope>NUCLEOTIDE SEQUENCE</scope>
    <source>
        <strain evidence="12">NC_groundwater_1482_Ag_S-0.65um_47_24</strain>
    </source>
</reference>
<evidence type="ECO:0000256" key="8">
    <source>
        <dbReference type="ARBA" id="ARBA00023065"/>
    </source>
</evidence>
<keyword evidence="2" id="KW-0813">Transport</keyword>
<feature type="transmembrane region" description="Helical" evidence="10">
    <location>
        <begin position="57"/>
        <end position="76"/>
    </location>
</feature>
<evidence type="ECO:0000256" key="1">
    <source>
        <dbReference type="ARBA" id="ARBA00004651"/>
    </source>
</evidence>
<keyword evidence="8" id="KW-0406">Ion transport</keyword>
<keyword evidence="3" id="KW-0050">Antiport</keyword>
<feature type="domain" description="RCK C-terminal" evidence="11">
    <location>
        <begin position="403"/>
        <end position="484"/>
    </location>
</feature>
<dbReference type="GO" id="GO:0005886">
    <property type="term" value="C:plasma membrane"/>
    <property type="evidence" value="ECO:0007669"/>
    <property type="project" value="UniProtKB-SubCell"/>
</dbReference>
<accession>A0A933GKC3</accession>
<keyword evidence="6 10" id="KW-0812">Transmembrane</keyword>
<feature type="transmembrane region" description="Helical" evidence="10">
    <location>
        <begin position="363"/>
        <end position="382"/>
    </location>
</feature>
<evidence type="ECO:0000256" key="6">
    <source>
        <dbReference type="ARBA" id="ARBA00022692"/>
    </source>
</evidence>
<dbReference type="PANTHER" id="PTHR32507">
    <property type="entry name" value="NA(+)/H(+) ANTIPORTER 1"/>
    <property type="match status" value="1"/>
</dbReference>
<dbReference type="GO" id="GO:0015297">
    <property type="term" value="F:antiporter activity"/>
    <property type="evidence" value="ECO:0007669"/>
    <property type="project" value="UniProtKB-KW"/>
</dbReference>
<comment type="subcellular location">
    <subcellularLocation>
        <location evidence="1">Cell membrane</location>
        <topology evidence="1">Multi-pass membrane protein</topology>
    </subcellularLocation>
</comment>
<dbReference type="GO" id="GO:0006813">
    <property type="term" value="P:potassium ion transport"/>
    <property type="evidence" value="ECO:0007669"/>
    <property type="project" value="UniProtKB-KW"/>
</dbReference>
<feature type="transmembrane region" description="Helical" evidence="10">
    <location>
        <begin position="303"/>
        <end position="326"/>
    </location>
</feature>
<dbReference type="Proteomes" id="UP000772181">
    <property type="component" value="Unassembled WGS sequence"/>
</dbReference>
<organism evidence="12 13">
    <name type="scientific">Tectimicrobiota bacterium</name>
    <dbReference type="NCBI Taxonomy" id="2528274"/>
    <lineage>
        <taxon>Bacteria</taxon>
        <taxon>Pseudomonadati</taxon>
        <taxon>Nitrospinota/Tectimicrobiota group</taxon>
        <taxon>Candidatus Tectimicrobiota</taxon>
    </lineage>
</organism>
<dbReference type="Pfam" id="PF00999">
    <property type="entry name" value="Na_H_Exchanger"/>
    <property type="match status" value="1"/>
</dbReference>
<dbReference type="Gene3D" id="1.20.1530.20">
    <property type="match status" value="1"/>
</dbReference>
<dbReference type="NCBIfam" id="NF003716">
    <property type="entry name" value="PRK05326.1-3"/>
    <property type="match status" value="1"/>
</dbReference>
<dbReference type="Gene3D" id="3.30.70.1450">
    <property type="entry name" value="Regulator of K+ conductance, C-terminal domain"/>
    <property type="match status" value="1"/>
</dbReference>
<evidence type="ECO:0000313" key="13">
    <source>
        <dbReference type="Proteomes" id="UP000772181"/>
    </source>
</evidence>
<feature type="transmembrane region" description="Helical" evidence="10">
    <location>
        <begin position="6"/>
        <end position="25"/>
    </location>
</feature>
<dbReference type="InterPro" id="IPR038770">
    <property type="entry name" value="Na+/solute_symporter_sf"/>
</dbReference>
<dbReference type="SUPFAM" id="SSF116726">
    <property type="entry name" value="TrkA C-terminal domain-like"/>
    <property type="match status" value="1"/>
</dbReference>
<comment type="caution">
    <text evidence="12">The sequence shown here is derived from an EMBL/GenBank/DDBJ whole genome shotgun (WGS) entry which is preliminary data.</text>
</comment>
<dbReference type="EMBL" id="JACQWF010000047">
    <property type="protein sequence ID" value="MBI4594938.1"/>
    <property type="molecule type" value="Genomic_DNA"/>
</dbReference>
<feature type="transmembrane region" description="Helical" evidence="10">
    <location>
        <begin position="121"/>
        <end position="139"/>
    </location>
</feature>
<proteinExistence type="predicted"/>
<feature type="transmembrane region" description="Helical" evidence="10">
    <location>
        <begin position="88"/>
        <end position="109"/>
    </location>
</feature>
<dbReference type="GO" id="GO:0008324">
    <property type="term" value="F:monoatomic cation transmembrane transporter activity"/>
    <property type="evidence" value="ECO:0007669"/>
    <property type="project" value="InterPro"/>
</dbReference>
<dbReference type="NCBIfam" id="NF003715">
    <property type="entry name" value="PRK05326.1-2"/>
    <property type="match status" value="1"/>
</dbReference>
<protein>
    <submittedName>
        <fullName evidence="12">Potassium/proton antiporter</fullName>
    </submittedName>
</protein>
<dbReference type="AlphaFoldDB" id="A0A933GKC3"/>
<feature type="transmembrane region" description="Helical" evidence="10">
    <location>
        <begin position="183"/>
        <end position="205"/>
    </location>
</feature>
<evidence type="ECO:0000256" key="7">
    <source>
        <dbReference type="ARBA" id="ARBA00022989"/>
    </source>
</evidence>
<dbReference type="InterPro" id="IPR036721">
    <property type="entry name" value="RCK_C_sf"/>
</dbReference>
<sequence>MINIETILAVAAILMLLSIIASKVSDKLGIPSLLLFLAIGMLAGSDGLGGINFDDPYLAQGLGVVALSFILFAGGLDTEWVRVRPSLWKGISLSTLGVLITASIVGWFATEVLGFSWLEGLLLGGVVSSTDAAAVFSVLRSKKVSLKGHLKPLLELEAGSNDPMAVLLTITFIGLLLNPGKSYVSLVPMIFLQLSLGAATGYAMGNGMIFLINYLKLGYEGLYPVLSMALVVLTYGATALLGGNGFLAVYIAGLVMGNRNFVHKRSMIRFHDGLVWLFQIAMFVVLGLLVFPSRLIFVTGTGLIVSMVLILVARPAGVFISTLFSGMSIRENLMISWVGLRGAVPIILATFPLLAGIPKLEMIFNIVFFVVITSALFQGPTIPMMARWLRVEAPLPERTVYPIAYEPTEKMKCDLVELEIPDNSPIVNKQLVEIGFPSGALIVLISRNNEFLIPDGRTVLQAGDRLLVLADKEILSAVRTILAYGSNAHG</sequence>
<dbReference type="PROSITE" id="PS51202">
    <property type="entry name" value="RCK_C"/>
    <property type="match status" value="1"/>
</dbReference>
<name>A0A933GKC3_UNCTE</name>
<evidence type="ECO:0000313" key="12">
    <source>
        <dbReference type="EMBL" id="MBI4594938.1"/>
    </source>
</evidence>
<gene>
    <name evidence="12" type="ORF">HY730_00995</name>
</gene>
<evidence type="ECO:0000256" key="4">
    <source>
        <dbReference type="ARBA" id="ARBA00022475"/>
    </source>
</evidence>
<keyword evidence="7 10" id="KW-1133">Transmembrane helix</keyword>
<dbReference type="Pfam" id="PF02080">
    <property type="entry name" value="TrkA_C"/>
    <property type="match status" value="1"/>
</dbReference>
<feature type="transmembrane region" description="Helical" evidence="10">
    <location>
        <begin position="338"/>
        <end position="357"/>
    </location>
</feature>
<evidence type="ECO:0000256" key="9">
    <source>
        <dbReference type="ARBA" id="ARBA00023136"/>
    </source>
</evidence>
<evidence type="ECO:0000256" key="5">
    <source>
        <dbReference type="ARBA" id="ARBA00022538"/>
    </source>
</evidence>
<dbReference type="GO" id="GO:1902600">
    <property type="term" value="P:proton transmembrane transport"/>
    <property type="evidence" value="ECO:0007669"/>
    <property type="project" value="InterPro"/>
</dbReference>
<dbReference type="PANTHER" id="PTHR32507:SF7">
    <property type="entry name" value="K(+)_H(+) ANTIPORTER NHAP2"/>
    <property type="match status" value="1"/>
</dbReference>
<evidence type="ECO:0000256" key="3">
    <source>
        <dbReference type="ARBA" id="ARBA00022449"/>
    </source>
</evidence>
<keyword evidence="9 10" id="KW-0472">Membrane</keyword>
<evidence type="ECO:0000259" key="11">
    <source>
        <dbReference type="PROSITE" id="PS51202"/>
    </source>
</evidence>
<dbReference type="InterPro" id="IPR006153">
    <property type="entry name" value="Cation/H_exchanger_TM"/>
</dbReference>
<feature type="transmembrane region" description="Helical" evidence="10">
    <location>
        <begin position="274"/>
        <end position="297"/>
    </location>
</feature>
<keyword evidence="5" id="KW-0630">Potassium</keyword>
<evidence type="ECO:0000256" key="2">
    <source>
        <dbReference type="ARBA" id="ARBA00022448"/>
    </source>
</evidence>
<evidence type="ECO:0000256" key="10">
    <source>
        <dbReference type="SAM" id="Phobius"/>
    </source>
</evidence>
<feature type="transmembrane region" description="Helical" evidence="10">
    <location>
        <begin position="243"/>
        <end position="262"/>
    </location>
</feature>